<keyword evidence="4" id="KW-1185">Reference proteome</keyword>
<dbReference type="PANTHER" id="PTHR21261:SF15">
    <property type="entry name" value="BEATEN PATH IIIA, ISOFORM D-RELATED"/>
    <property type="match status" value="1"/>
</dbReference>
<accession>A0A226EH44</accession>
<dbReference type="Gene3D" id="2.60.40.10">
    <property type="entry name" value="Immunoglobulins"/>
    <property type="match status" value="1"/>
</dbReference>
<feature type="compositionally biased region" description="Polar residues" evidence="1">
    <location>
        <begin position="281"/>
        <end position="291"/>
    </location>
</feature>
<dbReference type="Proteomes" id="UP000198287">
    <property type="component" value="Unassembled WGS sequence"/>
</dbReference>
<evidence type="ECO:0000313" key="3">
    <source>
        <dbReference type="EMBL" id="OXA56610.1"/>
    </source>
</evidence>
<reference evidence="3 4" key="1">
    <citation type="submission" date="2015-12" db="EMBL/GenBank/DDBJ databases">
        <title>The genome of Folsomia candida.</title>
        <authorList>
            <person name="Faddeeva A."/>
            <person name="Derks M.F."/>
            <person name="Anvar Y."/>
            <person name="Smit S."/>
            <person name="Van Straalen N."/>
            <person name="Roelofs D."/>
        </authorList>
    </citation>
    <scope>NUCLEOTIDE SEQUENCE [LARGE SCALE GENOMIC DNA]</scope>
    <source>
        <strain evidence="3 4">VU population</strain>
        <tissue evidence="3">Whole body</tissue>
    </source>
</reference>
<evidence type="ECO:0000256" key="1">
    <source>
        <dbReference type="SAM" id="MobiDB-lite"/>
    </source>
</evidence>
<gene>
    <name evidence="3" type="ORF">Fcan01_09815</name>
</gene>
<sequence>MVSCSSVSCQISFYTPACGCLFVAKLCKMMSHDRYVTVVYLSLISGLDGLRNVRLEGPHHVRSGEDVILRCNYDLDNDSIYVVKFYRDSNEFYRFVPKEVPPKRFFPSSGLAFNEVYCNEHDIFLRNVSLETTGRFKCAVSAEMTFQTFIAAQDLVIVEIDYSPPLIEVDQPSYYPGENAKANCSVGQVSHSLNFTWFINDQEVPKALHRQITIPDADVPSLMKSVSLLQFEMGTTSFTALDSTKGGGRTSLNGDDTRLKCRAELFDLYSEYSKEIVIQTTQPRYSPSNQDTLRRSSPPINGGAVAASSSPSPTVLSSWRNLILLMIIGWTGAKRGLHFHFCL</sequence>
<name>A0A226EH44_FOLCA</name>
<dbReference type="PROSITE" id="PS50835">
    <property type="entry name" value="IG_LIKE"/>
    <property type="match status" value="1"/>
</dbReference>
<dbReference type="InterPro" id="IPR007110">
    <property type="entry name" value="Ig-like_dom"/>
</dbReference>
<dbReference type="SUPFAM" id="SSF48726">
    <property type="entry name" value="Immunoglobulin"/>
    <property type="match status" value="1"/>
</dbReference>
<dbReference type="PANTHER" id="PTHR21261">
    <property type="entry name" value="BEAT PROTEIN"/>
    <property type="match status" value="1"/>
</dbReference>
<dbReference type="AlphaFoldDB" id="A0A226EH44"/>
<dbReference type="OrthoDB" id="6419989at2759"/>
<dbReference type="InterPro" id="IPR036179">
    <property type="entry name" value="Ig-like_dom_sf"/>
</dbReference>
<evidence type="ECO:0000259" key="2">
    <source>
        <dbReference type="PROSITE" id="PS50835"/>
    </source>
</evidence>
<feature type="region of interest" description="Disordered" evidence="1">
    <location>
        <begin position="281"/>
        <end position="314"/>
    </location>
</feature>
<proteinExistence type="predicted"/>
<feature type="domain" description="Ig-like" evidence="2">
    <location>
        <begin position="164"/>
        <end position="277"/>
    </location>
</feature>
<evidence type="ECO:0000313" key="4">
    <source>
        <dbReference type="Proteomes" id="UP000198287"/>
    </source>
</evidence>
<comment type="caution">
    <text evidence="3">The sequence shown here is derived from an EMBL/GenBank/DDBJ whole genome shotgun (WGS) entry which is preliminary data.</text>
</comment>
<dbReference type="EMBL" id="LNIX01000004">
    <property type="protein sequence ID" value="OXA56610.1"/>
    <property type="molecule type" value="Genomic_DNA"/>
</dbReference>
<dbReference type="STRING" id="158441.A0A226EH44"/>
<organism evidence="3 4">
    <name type="scientific">Folsomia candida</name>
    <name type="common">Springtail</name>
    <dbReference type="NCBI Taxonomy" id="158441"/>
    <lineage>
        <taxon>Eukaryota</taxon>
        <taxon>Metazoa</taxon>
        <taxon>Ecdysozoa</taxon>
        <taxon>Arthropoda</taxon>
        <taxon>Hexapoda</taxon>
        <taxon>Collembola</taxon>
        <taxon>Entomobryomorpha</taxon>
        <taxon>Isotomoidea</taxon>
        <taxon>Isotomidae</taxon>
        <taxon>Proisotominae</taxon>
        <taxon>Folsomia</taxon>
    </lineage>
</organism>
<dbReference type="InterPro" id="IPR013783">
    <property type="entry name" value="Ig-like_fold"/>
</dbReference>
<protein>
    <recommendedName>
        <fullName evidence="2">Ig-like domain-containing protein</fullName>
    </recommendedName>
</protein>
<feature type="compositionally biased region" description="Low complexity" evidence="1">
    <location>
        <begin position="304"/>
        <end position="314"/>
    </location>
</feature>